<evidence type="ECO:0000313" key="1">
    <source>
        <dbReference type="EMBL" id="AYQ99942.1"/>
    </source>
</evidence>
<dbReference type="GeneID" id="55612402"/>
<protein>
    <submittedName>
        <fullName evidence="1">Uncharacterized protein</fullName>
    </submittedName>
</protein>
<dbReference type="EMBL" id="MK016500">
    <property type="protein sequence ID" value="AYQ99942.1"/>
    <property type="molecule type" value="Genomic_DNA"/>
</dbReference>
<sequence>MKLSDRQQAFLNEANHLGIETSIVELPGEVILLLKEPAEYAPAEIAIRAIPGAPGRHINSARFYTYHRKAHDINLKDAGYTMLEWAGR</sequence>
<name>A0A3G3M0G5_9CAUD</name>
<dbReference type="KEGG" id="vg:55612402"/>
<accession>A0A3G3M0G5</accession>
<dbReference type="Proteomes" id="UP000267434">
    <property type="component" value="Segment"/>
</dbReference>
<organism evidence="1 2">
    <name type="scientific">Arthrobacter phage Mendel</name>
    <dbReference type="NCBI Taxonomy" id="2484218"/>
    <lineage>
        <taxon>Viruses</taxon>
        <taxon>Duplodnaviria</taxon>
        <taxon>Heunggongvirae</taxon>
        <taxon>Uroviricota</taxon>
        <taxon>Caudoviricetes</taxon>
        <taxon>Anjalivirus</taxon>
        <taxon>Anjalivirus mendel</taxon>
    </lineage>
</organism>
<proteinExistence type="predicted"/>
<reference evidence="2" key="1">
    <citation type="submission" date="2018-10" db="EMBL/GenBank/DDBJ databases">
        <authorList>
            <person name="Rimple P.A."/>
            <person name="Stoner T.H."/>
            <person name="Furlong K.P."/>
            <person name="Rudner A.D."/>
            <person name="Beyer A.R."/>
            <person name="Chong R.A."/>
            <person name="Edgington N.P."/>
            <person name="Freise A.C."/>
            <person name="Gibb B.P."/>
            <person name="Klyczek K.K."/>
            <person name="Swerdlow S.J."/>
            <person name="Pope W.H."/>
            <person name="Garlena R.A."/>
            <person name="Russell D.A."/>
            <person name="Jacobs-Sera D."/>
            <person name="Hatfull G.F."/>
        </authorList>
    </citation>
    <scope>NUCLEOTIDE SEQUENCE [LARGE SCALE GENOMIC DNA]</scope>
</reference>
<gene>
    <name evidence="1" type="primary">28</name>
    <name evidence="1" type="ORF">PBI_MENDEL_28</name>
</gene>
<dbReference type="RefSeq" id="YP_009842203.1">
    <property type="nucleotide sequence ID" value="NC_048740.1"/>
</dbReference>
<evidence type="ECO:0000313" key="2">
    <source>
        <dbReference type="Proteomes" id="UP000267434"/>
    </source>
</evidence>
<keyword evidence="2" id="KW-1185">Reference proteome</keyword>